<dbReference type="AlphaFoldDB" id="A0A5B7DKP2"/>
<dbReference type="Proteomes" id="UP000324222">
    <property type="component" value="Unassembled WGS sequence"/>
</dbReference>
<keyword evidence="2" id="KW-1185">Reference proteome</keyword>
<proteinExistence type="predicted"/>
<comment type="caution">
    <text evidence="1">The sequence shown here is derived from an EMBL/GenBank/DDBJ whole genome shotgun (WGS) entry which is preliminary data.</text>
</comment>
<name>A0A5B7DKP2_PORTR</name>
<dbReference type="EMBL" id="VSRR010001002">
    <property type="protein sequence ID" value="MPC21667.1"/>
    <property type="molecule type" value="Genomic_DNA"/>
</dbReference>
<sequence>MSATPTSSVSSSTSIIFLHCCRSSTSCLSSLLVSFLNSSYPLLSFGLPNTPTTTTCTFSLFISLTHSITFLTVCSGPSCLRPLPPPWSKSMPFCRPLIFSLAASTTSSTPFPLKLTSLLLSPLMALHLRTTNLVEPHLFHPKIFNRGQPHHTTPDHTTRHHSIPILHFSLIS</sequence>
<protein>
    <submittedName>
        <fullName evidence="1">Uncharacterized protein</fullName>
    </submittedName>
</protein>
<gene>
    <name evidence="1" type="ORF">E2C01_014660</name>
</gene>
<organism evidence="1 2">
    <name type="scientific">Portunus trituberculatus</name>
    <name type="common">Swimming crab</name>
    <name type="synonym">Neptunus trituberculatus</name>
    <dbReference type="NCBI Taxonomy" id="210409"/>
    <lineage>
        <taxon>Eukaryota</taxon>
        <taxon>Metazoa</taxon>
        <taxon>Ecdysozoa</taxon>
        <taxon>Arthropoda</taxon>
        <taxon>Crustacea</taxon>
        <taxon>Multicrustacea</taxon>
        <taxon>Malacostraca</taxon>
        <taxon>Eumalacostraca</taxon>
        <taxon>Eucarida</taxon>
        <taxon>Decapoda</taxon>
        <taxon>Pleocyemata</taxon>
        <taxon>Brachyura</taxon>
        <taxon>Eubrachyura</taxon>
        <taxon>Portunoidea</taxon>
        <taxon>Portunidae</taxon>
        <taxon>Portuninae</taxon>
        <taxon>Portunus</taxon>
    </lineage>
</organism>
<reference evidence="1 2" key="1">
    <citation type="submission" date="2019-05" db="EMBL/GenBank/DDBJ databases">
        <title>Another draft genome of Portunus trituberculatus and its Hox gene families provides insights of decapod evolution.</title>
        <authorList>
            <person name="Jeong J.-H."/>
            <person name="Song I."/>
            <person name="Kim S."/>
            <person name="Choi T."/>
            <person name="Kim D."/>
            <person name="Ryu S."/>
            <person name="Kim W."/>
        </authorList>
    </citation>
    <scope>NUCLEOTIDE SEQUENCE [LARGE SCALE GENOMIC DNA]</scope>
    <source>
        <tissue evidence="1">Muscle</tissue>
    </source>
</reference>
<evidence type="ECO:0000313" key="1">
    <source>
        <dbReference type="EMBL" id="MPC21667.1"/>
    </source>
</evidence>
<evidence type="ECO:0000313" key="2">
    <source>
        <dbReference type="Proteomes" id="UP000324222"/>
    </source>
</evidence>
<accession>A0A5B7DKP2</accession>